<name>A0A2A5WFZ2_9GAMM</name>
<organism evidence="1 2">
    <name type="scientific">OM182 bacterium MED-G28</name>
    <dbReference type="NCBI Taxonomy" id="1986256"/>
    <lineage>
        <taxon>Bacteria</taxon>
        <taxon>Pseudomonadati</taxon>
        <taxon>Pseudomonadota</taxon>
        <taxon>Gammaproteobacteria</taxon>
        <taxon>OMG group</taxon>
        <taxon>OM182 clade</taxon>
    </lineage>
</organism>
<proteinExistence type="predicted"/>
<sequence length="77" mass="8954">MSHSEPKNDQGQRVKEASFGLLFFSGNLSYDRTDRTKSIGTRYQGLNVTSHSVVIQLYLKRFLRFFRDVQIHIEAAF</sequence>
<evidence type="ECO:0000313" key="1">
    <source>
        <dbReference type="EMBL" id="PDH35331.1"/>
    </source>
</evidence>
<comment type="caution">
    <text evidence="1">The sequence shown here is derived from an EMBL/GenBank/DDBJ whole genome shotgun (WGS) entry which is preliminary data.</text>
</comment>
<dbReference type="AlphaFoldDB" id="A0A2A5WFZ2"/>
<evidence type="ECO:0000313" key="2">
    <source>
        <dbReference type="Proteomes" id="UP000219329"/>
    </source>
</evidence>
<protein>
    <submittedName>
        <fullName evidence="1">Uncharacterized protein</fullName>
    </submittedName>
</protein>
<reference evidence="1 2" key="1">
    <citation type="submission" date="2017-08" db="EMBL/GenBank/DDBJ databases">
        <title>Fine stratification of microbial communities through a metagenomic profile of the photic zone.</title>
        <authorList>
            <person name="Haro-Moreno J.M."/>
            <person name="Lopez-Perez M."/>
            <person name="De La Torre J."/>
            <person name="Picazo A."/>
            <person name="Camacho A."/>
            <person name="Rodriguez-Valera F."/>
        </authorList>
    </citation>
    <scope>NUCLEOTIDE SEQUENCE [LARGE SCALE GENOMIC DNA]</scope>
    <source>
        <strain evidence="1">MED-G28</strain>
    </source>
</reference>
<gene>
    <name evidence="1" type="ORF">CNF02_01040</name>
</gene>
<dbReference type="Proteomes" id="UP000219329">
    <property type="component" value="Unassembled WGS sequence"/>
</dbReference>
<accession>A0A2A5WFZ2</accession>
<dbReference type="EMBL" id="NTJZ01000001">
    <property type="protein sequence ID" value="PDH35331.1"/>
    <property type="molecule type" value="Genomic_DNA"/>
</dbReference>